<dbReference type="InterPro" id="IPR036249">
    <property type="entry name" value="Thioredoxin-like_sf"/>
</dbReference>
<dbReference type="Gene3D" id="3.30.70.141">
    <property type="entry name" value="Nucleoside diphosphate kinase-like domain"/>
    <property type="match status" value="3"/>
</dbReference>
<comment type="similarity">
    <text evidence="1 11 12">Belongs to the NDK family.</text>
</comment>
<dbReference type="PANTHER" id="PTHR46161">
    <property type="entry name" value="NUCLEOSIDE DIPHOSPHATE KINASE"/>
    <property type="match status" value="1"/>
</dbReference>
<accession>A0A0L0T3J3</accession>
<feature type="compositionally biased region" description="Low complexity" evidence="13">
    <location>
        <begin position="697"/>
        <end position="709"/>
    </location>
</feature>
<evidence type="ECO:0000256" key="3">
    <source>
        <dbReference type="ARBA" id="ARBA00022490"/>
    </source>
</evidence>
<keyword evidence="8" id="KW-0067">ATP-binding</keyword>
<feature type="binding site" evidence="11">
    <location>
        <position position="547"/>
    </location>
    <ligand>
        <name>ATP</name>
        <dbReference type="ChEBI" id="CHEBI:30616"/>
    </ligand>
</feature>
<dbReference type="InterPro" id="IPR001564">
    <property type="entry name" value="Nucleoside_diP_kinase"/>
</dbReference>
<dbReference type="SUPFAM" id="SSF52833">
    <property type="entry name" value="Thioredoxin-like"/>
    <property type="match status" value="1"/>
</dbReference>
<gene>
    <name evidence="15" type="ORF">AMAG_13644</name>
</gene>
<feature type="binding site" evidence="11">
    <location>
        <position position="537"/>
    </location>
    <ligand>
        <name>ATP</name>
        <dbReference type="ChEBI" id="CHEBI:30616"/>
    </ligand>
</feature>
<keyword evidence="7" id="KW-0418">Kinase</keyword>
<feature type="compositionally biased region" description="Low complexity" evidence="13">
    <location>
        <begin position="583"/>
        <end position="605"/>
    </location>
</feature>
<evidence type="ECO:0000256" key="13">
    <source>
        <dbReference type="SAM" id="MobiDB-lite"/>
    </source>
</evidence>
<dbReference type="InterPro" id="IPR017937">
    <property type="entry name" value="Thioredoxin_CS"/>
</dbReference>
<dbReference type="SUPFAM" id="SSF54919">
    <property type="entry name" value="Nucleoside diphosphate kinase, NDK"/>
    <property type="match status" value="3"/>
</dbReference>
<evidence type="ECO:0000256" key="4">
    <source>
        <dbReference type="ARBA" id="ARBA00022679"/>
    </source>
</evidence>
<dbReference type="AlphaFoldDB" id="A0A0L0T3J3"/>
<feature type="domain" description="Nucleoside diphosphate kinase-like" evidence="14">
    <location>
        <begin position="290"/>
        <end position="428"/>
    </location>
</feature>
<comment type="caution">
    <text evidence="11">Lacks conserved residue(s) required for the propagation of feature annotation.</text>
</comment>
<evidence type="ECO:0000256" key="9">
    <source>
        <dbReference type="ARBA" id="ARBA00022842"/>
    </source>
</evidence>
<feature type="domain" description="Nucleoside diphosphate kinase-like" evidence="14">
    <location>
        <begin position="434"/>
        <end position="573"/>
    </location>
</feature>
<dbReference type="PROSITE" id="PS00194">
    <property type="entry name" value="THIOREDOXIN_1"/>
    <property type="match status" value="1"/>
</dbReference>
<dbReference type="PROSITE" id="PS00469">
    <property type="entry name" value="NDPK"/>
    <property type="match status" value="1"/>
</dbReference>
<dbReference type="VEuPathDB" id="FungiDB:AMAG_13644"/>
<sequence>MARPGTGGKKLEEVISKIATDEDLLEHLNSTEAVVVVDMYPHFCGPCEVMAGVFKRLKVDYAEAVSFVQAQTDKMNYFQAWHNKSCPMFSVWVCGVLVELIIPDIDIPQIIRPGIEFTPGAFAVTAAPVSANASASDLHEGEFTVAIIKPEAMVPHIVDEILGTIKSNRFTIVKQKRLWLTVEQAQAFYAEHTDRPFFADLVQYMTSGPCLALLLGRDEAVTTWRDLLGPASAAHAREVAPRSLRALYGHAGTHNGTYGSDSPAAAQRDLELLFAPSISALPAVPISTDVTMTVLALGPDVAASADKVESIVARILARGYEIHKRTQVTATREMLDSWFGPCDDLDAKIAYWSEGSIEVLVVKGDDAIVHWNEMAGPMDPAAARATVPRSLRAEYGTDAARVGVWTSPDHDAAHREYGLFFPHPSNLPTRMPELQRTLALIKPDVAGTKGDEIMERILKTNFTIVEFKKFQMTLEQAQEFYVDHVGKPFYTDLTEWMASAPIYALVLEKEDAIQAWRETMGPTNAIKAREVAPDTLRAIYGTDGSKNALHGSDSPFNAAREITLLFGEGFAAPARAFSNTNLSSRPGSSKSRPMSSKSRPASSKPLATVAAVPEGSPTDAAPSPPTDAAAAPAPTSPSRPASGTKSAEAPPKSPTRPPSGAEAHKSPTRPASGAEVPKSPTRPASGADGPRPPSSKKPPSSGPSRPGSRASVRKSQAQLS</sequence>
<feature type="compositionally biased region" description="Low complexity" evidence="13">
    <location>
        <begin position="616"/>
        <end position="642"/>
    </location>
</feature>
<dbReference type="InterPro" id="IPR034907">
    <property type="entry name" value="NDK-like_dom"/>
</dbReference>
<evidence type="ECO:0000256" key="11">
    <source>
        <dbReference type="PROSITE-ProRule" id="PRU00706"/>
    </source>
</evidence>
<keyword evidence="16" id="KW-1185">Reference proteome</keyword>
<keyword evidence="9" id="KW-0460">Magnesium</keyword>
<dbReference type="GO" id="GO:0046872">
    <property type="term" value="F:metal ion binding"/>
    <property type="evidence" value="ECO:0007669"/>
    <property type="project" value="UniProtKB-KW"/>
</dbReference>
<feature type="domain" description="Nucleoside diphosphate kinase-like" evidence="14">
    <location>
        <begin position="141"/>
        <end position="280"/>
    </location>
</feature>
<dbReference type="GO" id="GO:0006228">
    <property type="term" value="P:UTP biosynthetic process"/>
    <property type="evidence" value="ECO:0007669"/>
    <property type="project" value="InterPro"/>
</dbReference>
<evidence type="ECO:0000256" key="1">
    <source>
        <dbReference type="ARBA" id="ARBA00008142"/>
    </source>
</evidence>
<keyword evidence="3" id="KW-0963">Cytoplasm</keyword>
<evidence type="ECO:0000256" key="10">
    <source>
        <dbReference type="ARBA" id="ARBA00023080"/>
    </source>
</evidence>
<feature type="region of interest" description="Disordered" evidence="13">
    <location>
        <begin position="578"/>
        <end position="720"/>
    </location>
</feature>
<dbReference type="Pfam" id="PF00085">
    <property type="entry name" value="Thioredoxin"/>
    <property type="match status" value="1"/>
</dbReference>
<evidence type="ECO:0000256" key="5">
    <source>
        <dbReference type="ARBA" id="ARBA00022723"/>
    </source>
</evidence>
<evidence type="ECO:0000256" key="12">
    <source>
        <dbReference type="RuleBase" id="RU004011"/>
    </source>
</evidence>
<name>A0A0L0T3J3_ALLM3</name>
<dbReference type="GO" id="GO:0005524">
    <property type="term" value="F:ATP binding"/>
    <property type="evidence" value="ECO:0007669"/>
    <property type="project" value="UniProtKB-KW"/>
</dbReference>
<dbReference type="GO" id="GO:0006241">
    <property type="term" value="P:CTP biosynthetic process"/>
    <property type="evidence" value="ECO:0007669"/>
    <property type="project" value="InterPro"/>
</dbReference>
<dbReference type="InterPro" id="IPR023005">
    <property type="entry name" value="Nucleoside_diP_kinase_AS"/>
</dbReference>
<dbReference type="InterPro" id="IPR036850">
    <property type="entry name" value="NDK-like_dom_sf"/>
</dbReference>
<proteinExistence type="inferred from homology"/>
<dbReference type="OrthoDB" id="2162449at2759"/>
<dbReference type="EMBL" id="GG745360">
    <property type="protein sequence ID" value="KNE69260.1"/>
    <property type="molecule type" value="Genomic_DNA"/>
</dbReference>
<evidence type="ECO:0000259" key="14">
    <source>
        <dbReference type="SMART" id="SM00562"/>
    </source>
</evidence>
<dbReference type="STRING" id="578462.A0A0L0T3J3"/>
<keyword evidence="10" id="KW-0546">Nucleotide metabolism</keyword>
<reference evidence="15 16" key="1">
    <citation type="submission" date="2009-11" db="EMBL/GenBank/DDBJ databases">
        <title>Annotation of Allomyces macrogynus ATCC 38327.</title>
        <authorList>
            <consortium name="The Broad Institute Genome Sequencing Platform"/>
            <person name="Russ C."/>
            <person name="Cuomo C."/>
            <person name="Burger G."/>
            <person name="Gray M.W."/>
            <person name="Holland P.W.H."/>
            <person name="King N."/>
            <person name="Lang F.B.F."/>
            <person name="Roger A.J."/>
            <person name="Ruiz-Trillo I."/>
            <person name="Young S.K."/>
            <person name="Zeng Q."/>
            <person name="Gargeya S."/>
            <person name="Fitzgerald M."/>
            <person name="Haas B."/>
            <person name="Abouelleil A."/>
            <person name="Alvarado L."/>
            <person name="Arachchi H.M."/>
            <person name="Berlin A."/>
            <person name="Chapman S.B."/>
            <person name="Gearin G."/>
            <person name="Goldberg J."/>
            <person name="Griggs A."/>
            <person name="Gujja S."/>
            <person name="Hansen M."/>
            <person name="Heiman D."/>
            <person name="Howarth C."/>
            <person name="Larimer J."/>
            <person name="Lui A."/>
            <person name="MacDonald P.J.P."/>
            <person name="McCowen C."/>
            <person name="Montmayeur A."/>
            <person name="Murphy C."/>
            <person name="Neiman D."/>
            <person name="Pearson M."/>
            <person name="Priest M."/>
            <person name="Roberts A."/>
            <person name="Saif S."/>
            <person name="Shea T."/>
            <person name="Sisk P."/>
            <person name="Stolte C."/>
            <person name="Sykes S."/>
            <person name="Wortman J."/>
            <person name="Nusbaum C."/>
            <person name="Birren B."/>
        </authorList>
    </citation>
    <scope>NUCLEOTIDE SEQUENCE [LARGE SCALE GENOMIC DNA]</scope>
    <source>
        <strain evidence="15 16">ATCC 38327</strain>
    </source>
</reference>
<feature type="binding site" evidence="11">
    <location>
        <position position="523"/>
    </location>
    <ligand>
        <name>ATP</name>
        <dbReference type="ChEBI" id="CHEBI:30616"/>
    </ligand>
</feature>
<dbReference type="PRINTS" id="PR01243">
    <property type="entry name" value="NUCDPKINASE"/>
</dbReference>
<dbReference type="GO" id="GO:0006183">
    <property type="term" value="P:GTP biosynthetic process"/>
    <property type="evidence" value="ECO:0007669"/>
    <property type="project" value="InterPro"/>
</dbReference>
<evidence type="ECO:0000313" key="15">
    <source>
        <dbReference type="EMBL" id="KNE69260.1"/>
    </source>
</evidence>
<dbReference type="Proteomes" id="UP000054350">
    <property type="component" value="Unassembled WGS sequence"/>
</dbReference>
<keyword evidence="6" id="KW-0547">Nucleotide-binding</keyword>
<keyword evidence="4" id="KW-0808">Transferase</keyword>
<dbReference type="GO" id="GO:0004550">
    <property type="term" value="F:nucleoside diphosphate kinase activity"/>
    <property type="evidence" value="ECO:0007669"/>
    <property type="project" value="InterPro"/>
</dbReference>
<evidence type="ECO:0000256" key="6">
    <source>
        <dbReference type="ARBA" id="ARBA00022741"/>
    </source>
</evidence>
<dbReference type="PANTHER" id="PTHR46161:SF3">
    <property type="entry name" value="NUCLEOSIDE DIPHOSPHATE KINASE DDB_G0292928-RELATED"/>
    <property type="match status" value="1"/>
</dbReference>
<evidence type="ECO:0000313" key="16">
    <source>
        <dbReference type="Proteomes" id="UP000054350"/>
    </source>
</evidence>
<evidence type="ECO:0000256" key="2">
    <source>
        <dbReference type="ARBA" id="ARBA00017632"/>
    </source>
</evidence>
<feature type="active site" description="Pros-phosphohistidine intermediate" evidence="11">
    <location>
        <position position="550"/>
    </location>
</feature>
<dbReference type="Gene3D" id="3.40.30.10">
    <property type="entry name" value="Glutaredoxin"/>
    <property type="match status" value="1"/>
</dbReference>
<dbReference type="InterPro" id="IPR013766">
    <property type="entry name" value="Thioredoxin_domain"/>
</dbReference>
<feature type="binding site" evidence="11">
    <location>
        <position position="442"/>
    </location>
    <ligand>
        <name>ATP</name>
        <dbReference type="ChEBI" id="CHEBI:30616"/>
    </ligand>
</feature>
<evidence type="ECO:0000256" key="8">
    <source>
        <dbReference type="ARBA" id="ARBA00022840"/>
    </source>
</evidence>
<dbReference type="PROSITE" id="PS51374">
    <property type="entry name" value="NDPK_LIKE"/>
    <property type="match status" value="3"/>
</dbReference>
<feature type="binding site" evidence="11">
    <location>
        <position position="489"/>
    </location>
    <ligand>
        <name>ATP</name>
        <dbReference type="ChEBI" id="CHEBI:30616"/>
    </ligand>
</feature>
<dbReference type="Pfam" id="PF00334">
    <property type="entry name" value="NDK"/>
    <property type="match status" value="3"/>
</dbReference>
<keyword evidence="5" id="KW-0479">Metal-binding</keyword>
<reference evidence="16" key="2">
    <citation type="submission" date="2009-11" db="EMBL/GenBank/DDBJ databases">
        <title>The Genome Sequence of Allomyces macrogynus strain ATCC 38327.</title>
        <authorList>
            <consortium name="The Broad Institute Genome Sequencing Platform"/>
            <person name="Russ C."/>
            <person name="Cuomo C."/>
            <person name="Shea T."/>
            <person name="Young S.K."/>
            <person name="Zeng Q."/>
            <person name="Koehrsen M."/>
            <person name="Haas B."/>
            <person name="Borodovsky M."/>
            <person name="Guigo R."/>
            <person name="Alvarado L."/>
            <person name="Berlin A."/>
            <person name="Borenstein D."/>
            <person name="Chen Z."/>
            <person name="Engels R."/>
            <person name="Freedman E."/>
            <person name="Gellesch M."/>
            <person name="Goldberg J."/>
            <person name="Griggs A."/>
            <person name="Gujja S."/>
            <person name="Heiman D."/>
            <person name="Hepburn T."/>
            <person name="Howarth C."/>
            <person name="Jen D."/>
            <person name="Larson L."/>
            <person name="Lewis B."/>
            <person name="Mehta T."/>
            <person name="Park D."/>
            <person name="Pearson M."/>
            <person name="Roberts A."/>
            <person name="Saif S."/>
            <person name="Shenoy N."/>
            <person name="Sisk P."/>
            <person name="Stolte C."/>
            <person name="Sykes S."/>
            <person name="Walk T."/>
            <person name="White J."/>
            <person name="Yandava C."/>
            <person name="Burger G."/>
            <person name="Gray M.W."/>
            <person name="Holland P.W.H."/>
            <person name="King N."/>
            <person name="Lang F.B.F."/>
            <person name="Roger A.J."/>
            <person name="Ruiz-Trillo I."/>
            <person name="Lander E."/>
            <person name="Nusbaum C."/>
        </authorList>
    </citation>
    <scope>NUCLEOTIDE SEQUENCE [LARGE SCALE GENOMIC DNA]</scope>
    <source>
        <strain evidence="16">ATCC 38327</strain>
    </source>
</reference>
<feature type="binding site" evidence="11">
    <location>
        <position position="517"/>
    </location>
    <ligand>
        <name>ATP</name>
        <dbReference type="ChEBI" id="CHEBI:30616"/>
    </ligand>
</feature>
<organism evidence="15 16">
    <name type="scientific">Allomyces macrogynus (strain ATCC 38327)</name>
    <name type="common">Allomyces javanicus var. macrogynus</name>
    <dbReference type="NCBI Taxonomy" id="578462"/>
    <lineage>
        <taxon>Eukaryota</taxon>
        <taxon>Fungi</taxon>
        <taxon>Fungi incertae sedis</taxon>
        <taxon>Blastocladiomycota</taxon>
        <taxon>Blastocladiomycetes</taxon>
        <taxon>Blastocladiales</taxon>
        <taxon>Blastocladiaceae</taxon>
        <taxon>Allomyces</taxon>
    </lineage>
</organism>
<protein>
    <recommendedName>
        <fullName evidence="2">Nucleoside diphosphate kinase</fullName>
    </recommendedName>
</protein>
<dbReference type="eggNOG" id="KOG0888">
    <property type="taxonomic scope" value="Eukaryota"/>
</dbReference>
<dbReference type="SMART" id="SM00562">
    <property type="entry name" value="NDK"/>
    <property type="match status" value="3"/>
</dbReference>
<evidence type="ECO:0000256" key="7">
    <source>
        <dbReference type="ARBA" id="ARBA00022777"/>
    </source>
</evidence>